<dbReference type="InterPro" id="IPR003805">
    <property type="entry name" value="CobS"/>
</dbReference>
<evidence type="ECO:0000256" key="5">
    <source>
        <dbReference type="ARBA" id="ARBA00013200"/>
    </source>
</evidence>
<evidence type="ECO:0000256" key="9">
    <source>
        <dbReference type="ARBA" id="ARBA00022679"/>
    </source>
</evidence>
<comment type="catalytic activity">
    <reaction evidence="17 19">
        <text>alpha-ribazole + adenosylcob(III)inamide-GDP = adenosylcob(III)alamin + GMP + H(+)</text>
        <dbReference type="Rhea" id="RHEA:16049"/>
        <dbReference type="ChEBI" id="CHEBI:10329"/>
        <dbReference type="ChEBI" id="CHEBI:15378"/>
        <dbReference type="ChEBI" id="CHEBI:18408"/>
        <dbReference type="ChEBI" id="CHEBI:58115"/>
        <dbReference type="ChEBI" id="CHEBI:60487"/>
        <dbReference type="EC" id="2.7.8.26"/>
    </reaction>
</comment>
<evidence type="ECO:0000256" key="15">
    <source>
        <dbReference type="ARBA" id="ARBA00032605"/>
    </source>
</evidence>
<name>A0ABM9BYY0_9BACL</name>
<evidence type="ECO:0000256" key="7">
    <source>
        <dbReference type="ARBA" id="ARBA00022475"/>
    </source>
</evidence>
<evidence type="ECO:0000256" key="16">
    <source>
        <dbReference type="ARBA" id="ARBA00032853"/>
    </source>
</evidence>
<keyword evidence="21" id="KW-1185">Reference proteome</keyword>
<evidence type="ECO:0000256" key="10">
    <source>
        <dbReference type="ARBA" id="ARBA00022692"/>
    </source>
</evidence>
<dbReference type="RefSeq" id="WP_236339224.1">
    <property type="nucleotide sequence ID" value="NZ_CAKMMF010000004.1"/>
</dbReference>
<protein>
    <recommendedName>
        <fullName evidence="6 19">Adenosylcobinamide-GDP ribazoletransferase</fullName>
        <ecNumber evidence="5 19">2.7.8.26</ecNumber>
    </recommendedName>
    <alternativeName>
        <fullName evidence="16 19">Cobalamin synthase</fullName>
    </alternativeName>
    <alternativeName>
        <fullName evidence="15 19">Cobalamin-5'-phosphate synthase</fullName>
    </alternativeName>
</protein>
<sequence>MAIRSLMQQLQAVGCAFQFMTRVPVPVAIPFTPDVLARSVIYYPLVGAVIGGLLSGAGWLLAPVVPPMPAAVLLLTLWIGLSGALHLDGLMDTADGVLSHRSRERMLDIMKDSRVGAMGVMAAVLLLLFKFAMLAELQDGGSWMAAAPLIASTCIFSRMGIVAAIKIWPFARPGEGLASMFAGLRMRHFIGALLLHIAIVMGGYALFGISLSKLLLIIFIQTAITLIVGLIVNVWLTRKLGGLTGDTYGALNELLEAVLLLAVLWLLPLLH</sequence>
<comment type="catalytic activity">
    <reaction evidence="18 19">
        <text>alpha-ribazole 5'-phosphate + adenosylcob(III)inamide-GDP = adenosylcob(III)alamin 5'-phosphate + GMP + H(+)</text>
        <dbReference type="Rhea" id="RHEA:23560"/>
        <dbReference type="ChEBI" id="CHEBI:15378"/>
        <dbReference type="ChEBI" id="CHEBI:57918"/>
        <dbReference type="ChEBI" id="CHEBI:58115"/>
        <dbReference type="ChEBI" id="CHEBI:60487"/>
        <dbReference type="ChEBI" id="CHEBI:60493"/>
        <dbReference type="EC" id="2.7.8.26"/>
    </reaction>
</comment>
<feature type="transmembrane region" description="Helical" evidence="19">
    <location>
        <begin position="40"/>
        <end position="62"/>
    </location>
</feature>
<proteinExistence type="inferred from homology"/>
<dbReference type="PANTHER" id="PTHR34148:SF1">
    <property type="entry name" value="ADENOSYLCOBINAMIDE-GDP RIBAZOLETRANSFERASE"/>
    <property type="match status" value="1"/>
</dbReference>
<evidence type="ECO:0000256" key="1">
    <source>
        <dbReference type="ARBA" id="ARBA00001946"/>
    </source>
</evidence>
<comment type="pathway">
    <text evidence="3 19">Cofactor biosynthesis; adenosylcobalamin biosynthesis; adenosylcobalamin from cob(II)yrinate a,c-diamide: step 7/7.</text>
</comment>
<accession>A0ABM9BYY0</accession>
<reference evidence="20" key="1">
    <citation type="submission" date="2022-01" db="EMBL/GenBank/DDBJ databases">
        <authorList>
            <person name="Criscuolo A."/>
        </authorList>
    </citation>
    <scope>NUCLEOTIDE SEQUENCE</scope>
    <source>
        <strain evidence="20">CIP111893</strain>
    </source>
</reference>
<evidence type="ECO:0000256" key="17">
    <source>
        <dbReference type="ARBA" id="ARBA00048623"/>
    </source>
</evidence>
<feature type="transmembrane region" description="Helical" evidence="19">
    <location>
        <begin position="248"/>
        <end position="267"/>
    </location>
</feature>
<feature type="transmembrane region" description="Helical" evidence="19">
    <location>
        <begin position="215"/>
        <end position="236"/>
    </location>
</feature>
<keyword evidence="10 19" id="KW-0812">Transmembrane</keyword>
<evidence type="ECO:0000313" key="20">
    <source>
        <dbReference type="EMBL" id="CAH1197706.1"/>
    </source>
</evidence>
<feature type="transmembrane region" description="Helical" evidence="19">
    <location>
        <begin position="115"/>
        <end position="133"/>
    </location>
</feature>
<dbReference type="EC" id="2.7.8.26" evidence="5 19"/>
<keyword evidence="8 19" id="KW-0169">Cobalamin biosynthesis</keyword>
<dbReference type="Pfam" id="PF02654">
    <property type="entry name" value="CobS"/>
    <property type="match status" value="1"/>
</dbReference>
<comment type="function">
    <text evidence="14 19">Joins adenosylcobinamide-GDP and alpha-ribazole to generate adenosylcobalamin (Ado-cobalamin). Also synthesizes adenosylcobalamin 5'-phosphate from adenosylcobinamide-GDP and alpha-ribazole 5'-phosphate.</text>
</comment>
<evidence type="ECO:0000256" key="8">
    <source>
        <dbReference type="ARBA" id="ARBA00022573"/>
    </source>
</evidence>
<evidence type="ECO:0000256" key="4">
    <source>
        <dbReference type="ARBA" id="ARBA00010561"/>
    </source>
</evidence>
<organism evidence="20 21">
    <name type="scientific">Paenibacillus plantiphilus</name>
    <dbReference type="NCBI Taxonomy" id="2905650"/>
    <lineage>
        <taxon>Bacteria</taxon>
        <taxon>Bacillati</taxon>
        <taxon>Bacillota</taxon>
        <taxon>Bacilli</taxon>
        <taxon>Bacillales</taxon>
        <taxon>Paenibacillaceae</taxon>
        <taxon>Paenibacillus</taxon>
    </lineage>
</organism>
<evidence type="ECO:0000256" key="12">
    <source>
        <dbReference type="ARBA" id="ARBA00022989"/>
    </source>
</evidence>
<evidence type="ECO:0000313" key="21">
    <source>
        <dbReference type="Proteomes" id="UP000838686"/>
    </source>
</evidence>
<dbReference type="PANTHER" id="PTHR34148">
    <property type="entry name" value="ADENOSYLCOBINAMIDE-GDP RIBAZOLETRANSFERASE"/>
    <property type="match status" value="1"/>
</dbReference>
<keyword evidence="9 19" id="KW-0808">Transferase</keyword>
<dbReference type="GO" id="GO:0051073">
    <property type="term" value="F:adenosylcobinamide-GDP ribazoletransferase activity"/>
    <property type="evidence" value="ECO:0007669"/>
    <property type="project" value="UniProtKB-EC"/>
</dbReference>
<keyword evidence="12 19" id="KW-1133">Transmembrane helix</keyword>
<evidence type="ECO:0000256" key="3">
    <source>
        <dbReference type="ARBA" id="ARBA00004663"/>
    </source>
</evidence>
<comment type="cofactor">
    <cofactor evidence="1 19">
        <name>Mg(2+)</name>
        <dbReference type="ChEBI" id="CHEBI:18420"/>
    </cofactor>
</comment>
<evidence type="ECO:0000256" key="6">
    <source>
        <dbReference type="ARBA" id="ARBA00015850"/>
    </source>
</evidence>
<keyword evidence="13 19" id="KW-0472">Membrane</keyword>
<comment type="caution">
    <text evidence="20">The sequence shown here is derived from an EMBL/GenBank/DDBJ whole genome shotgun (WGS) entry which is preliminary data.</text>
</comment>
<gene>
    <name evidence="19 20" type="primary">cobS</name>
    <name evidence="20" type="ORF">PAECIP111893_00896</name>
</gene>
<evidence type="ECO:0000256" key="2">
    <source>
        <dbReference type="ARBA" id="ARBA00004651"/>
    </source>
</evidence>
<feature type="transmembrane region" description="Helical" evidence="19">
    <location>
        <begin position="189"/>
        <end position="209"/>
    </location>
</feature>
<evidence type="ECO:0000256" key="13">
    <source>
        <dbReference type="ARBA" id="ARBA00023136"/>
    </source>
</evidence>
<dbReference type="EMBL" id="CAKMMF010000004">
    <property type="protein sequence ID" value="CAH1197706.1"/>
    <property type="molecule type" value="Genomic_DNA"/>
</dbReference>
<dbReference type="Proteomes" id="UP000838686">
    <property type="component" value="Unassembled WGS sequence"/>
</dbReference>
<feature type="transmembrane region" description="Helical" evidence="19">
    <location>
        <begin position="68"/>
        <end position="94"/>
    </location>
</feature>
<evidence type="ECO:0000256" key="14">
    <source>
        <dbReference type="ARBA" id="ARBA00025228"/>
    </source>
</evidence>
<evidence type="ECO:0000256" key="18">
    <source>
        <dbReference type="ARBA" id="ARBA00049504"/>
    </source>
</evidence>
<feature type="transmembrane region" description="Helical" evidence="19">
    <location>
        <begin position="145"/>
        <end position="168"/>
    </location>
</feature>
<evidence type="ECO:0000256" key="11">
    <source>
        <dbReference type="ARBA" id="ARBA00022842"/>
    </source>
</evidence>
<dbReference type="NCBIfam" id="TIGR00317">
    <property type="entry name" value="cobS"/>
    <property type="match status" value="1"/>
</dbReference>
<keyword evidence="11 19" id="KW-0460">Magnesium</keyword>
<comment type="similarity">
    <text evidence="4 19">Belongs to the CobS family.</text>
</comment>
<evidence type="ECO:0000256" key="19">
    <source>
        <dbReference type="HAMAP-Rule" id="MF_00719"/>
    </source>
</evidence>
<keyword evidence="7 19" id="KW-1003">Cell membrane</keyword>
<dbReference type="HAMAP" id="MF_00719">
    <property type="entry name" value="CobS"/>
    <property type="match status" value="1"/>
</dbReference>
<comment type="subcellular location">
    <subcellularLocation>
        <location evidence="2 19">Cell membrane</location>
        <topology evidence="2 19">Multi-pass membrane protein</topology>
    </subcellularLocation>
</comment>